<evidence type="ECO:0000256" key="1">
    <source>
        <dbReference type="ARBA" id="ARBA00009589"/>
    </source>
</evidence>
<keyword evidence="4" id="KW-0460">Magnesium</keyword>
<reference evidence="6" key="1">
    <citation type="submission" date="2019-03" db="EMBL/GenBank/DDBJ databases">
        <title>Long read genome sequence of the mycoparasitic Pythium oligandrum ATCC 38472 isolated from sugarbeet rhizosphere.</title>
        <authorList>
            <person name="Gaulin E."/>
        </authorList>
    </citation>
    <scope>NUCLEOTIDE SEQUENCE</scope>
    <source>
        <strain evidence="6">ATCC 38472_TT</strain>
    </source>
</reference>
<sequence>MLSKRKSLNDDLIIWHGMTKQNISIAVRAGLPFTVRRRKIWLDIVQAEVQKKSKSIVAQNFAFSTRMTHADVSAVSNGSTHEEDNSFVNTPIETRVEEIVDALPQDLPIHVDSYNTAIVHHLTSIIATEMKTNAEATKILAFVLYREQIGSNRRPCIPTGSEACSIYRDVLESCINQRCPSIYRHMLTLDIRRDVVWEIFQVGISDLLPLVLRVRIVDMLLVQGCVVLVSVMLTYLVWRQDALIQSNSAAQFVKCLKDEHKVWLKDDDLEAFWARCVELHSPSFLSAYINQIALLRIKSVALARHRKRGVPLLQQFQQEIFTHQHYSWIGFDVDHTLVEYKLPVLLKTSFEAAVKELQQSFIGLRAIPPANWISEIAQRGIAVDTNRGNFLHIAEDGSILRAYHGSHEVSYFSIKLLYGMYSKKDLSASSSRIIYLSTAADLIYAPVYAWIVDAFDSGSIAAEEMGASLYLVPQLGDQELENPNDPFLANRLAYISLSTFALKAARTYYANGFWKTICSSPETLIQPNLEIREVLDTLKEDNHKQLFILTNGSWTHCNEVLKCAIGRDWEEYFEIVLTDAKKDIFFDELNDTEFVEVDPANPFRGSKRGVRLLEKGKVYSGGNVRTLMRFFNETKGDLTGVVLPPRICYFGDHIMHDVLLPARNTSNWDLIAVIKEIQTMYQPTEKSLDESSSWLLQWVASWLTRESPTRVTPDLYSSFFFLGRNGTASCMGKRVLDAATLCIPSVGRLARSQAVLQLYMIQQGMSRYSTSSEIKSLSKRVSAKVRAVTKEMRLNQSQQSRRSSAASRRGSNR</sequence>
<evidence type="ECO:0000256" key="2">
    <source>
        <dbReference type="ARBA" id="ARBA00022723"/>
    </source>
</evidence>
<dbReference type="Proteomes" id="UP000794436">
    <property type="component" value="Unassembled WGS sequence"/>
</dbReference>
<dbReference type="GO" id="GO:0008253">
    <property type="term" value="F:5'-nucleotidase activity"/>
    <property type="evidence" value="ECO:0007669"/>
    <property type="project" value="TreeGrafter"/>
</dbReference>
<dbReference type="InterPro" id="IPR023214">
    <property type="entry name" value="HAD_sf"/>
</dbReference>
<dbReference type="PANTHER" id="PTHR12103:SF12">
    <property type="entry name" value="FI20020P1"/>
    <property type="match status" value="1"/>
</dbReference>
<dbReference type="Gene3D" id="3.40.50.1000">
    <property type="entry name" value="HAD superfamily/HAD-like"/>
    <property type="match status" value="1"/>
</dbReference>
<accession>A0A8K1CHT2</accession>
<dbReference type="PANTHER" id="PTHR12103">
    <property type="entry name" value="5'-NUCLEOTIDASE DOMAIN-CONTAINING"/>
    <property type="match status" value="1"/>
</dbReference>
<keyword evidence="2" id="KW-0479">Metal-binding</keyword>
<dbReference type="GO" id="GO:0046872">
    <property type="term" value="F:metal ion binding"/>
    <property type="evidence" value="ECO:0007669"/>
    <property type="project" value="UniProtKB-KW"/>
</dbReference>
<dbReference type="AlphaFoldDB" id="A0A8K1CHT2"/>
<dbReference type="InterPro" id="IPR036412">
    <property type="entry name" value="HAD-like_sf"/>
</dbReference>
<comment type="caution">
    <text evidence="6">The sequence shown here is derived from an EMBL/GenBank/DDBJ whole genome shotgun (WGS) entry which is preliminary data.</text>
</comment>
<dbReference type="EMBL" id="SPLM01000074">
    <property type="protein sequence ID" value="TMW62367.1"/>
    <property type="molecule type" value="Genomic_DNA"/>
</dbReference>
<evidence type="ECO:0000256" key="5">
    <source>
        <dbReference type="SAM" id="MobiDB-lite"/>
    </source>
</evidence>
<feature type="region of interest" description="Disordered" evidence="5">
    <location>
        <begin position="789"/>
        <end position="813"/>
    </location>
</feature>
<evidence type="ECO:0000313" key="6">
    <source>
        <dbReference type="EMBL" id="TMW62367.1"/>
    </source>
</evidence>
<dbReference type="OrthoDB" id="10252832at2759"/>
<keyword evidence="3" id="KW-0378">Hydrolase</keyword>
<dbReference type="Gene3D" id="1.10.472.80">
    <property type="entry name" value="Ypt/Rab-GAP domain of gyp1p, domain 3"/>
    <property type="match status" value="1"/>
</dbReference>
<comment type="similarity">
    <text evidence="1">Belongs to the 5'(3')-deoxyribonucleotidase family.</text>
</comment>
<feature type="compositionally biased region" description="Low complexity" evidence="5">
    <location>
        <begin position="794"/>
        <end position="813"/>
    </location>
</feature>
<name>A0A8K1CHT2_PYTOL</name>
<dbReference type="SUPFAM" id="SSF47923">
    <property type="entry name" value="Ypt/Rab-GAP domain of gyp1p"/>
    <property type="match status" value="1"/>
</dbReference>
<organism evidence="6 7">
    <name type="scientific">Pythium oligandrum</name>
    <name type="common">Mycoparasitic fungus</name>
    <dbReference type="NCBI Taxonomy" id="41045"/>
    <lineage>
        <taxon>Eukaryota</taxon>
        <taxon>Sar</taxon>
        <taxon>Stramenopiles</taxon>
        <taxon>Oomycota</taxon>
        <taxon>Peronosporomycetes</taxon>
        <taxon>Pythiales</taxon>
        <taxon>Pythiaceae</taxon>
        <taxon>Pythium</taxon>
    </lineage>
</organism>
<keyword evidence="7" id="KW-1185">Reference proteome</keyword>
<gene>
    <name evidence="6" type="ORF">Poli38472_009860</name>
</gene>
<evidence type="ECO:0000256" key="4">
    <source>
        <dbReference type="ARBA" id="ARBA00022842"/>
    </source>
</evidence>
<proteinExistence type="inferred from homology"/>
<evidence type="ECO:0000256" key="3">
    <source>
        <dbReference type="ARBA" id="ARBA00022801"/>
    </source>
</evidence>
<dbReference type="SUPFAM" id="SSF56784">
    <property type="entry name" value="HAD-like"/>
    <property type="match status" value="1"/>
</dbReference>
<dbReference type="Pfam" id="PF05761">
    <property type="entry name" value="5_nucleotid"/>
    <property type="match status" value="1"/>
</dbReference>
<dbReference type="InterPro" id="IPR035969">
    <property type="entry name" value="Rab-GAP_TBC_sf"/>
</dbReference>
<evidence type="ECO:0000313" key="7">
    <source>
        <dbReference type="Proteomes" id="UP000794436"/>
    </source>
</evidence>
<protein>
    <submittedName>
        <fullName evidence="6">Uncharacterized protein</fullName>
    </submittedName>
</protein>
<dbReference type="InterPro" id="IPR008380">
    <property type="entry name" value="HAD-SF_hydro_IG_5-nucl"/>
</dbReference>